<organism evidence="10 11">
    <name type="scientific">Erythroxylum novogranatense</name>
    <dbReference type="NCBI Taxonomy" id="1862640"/>
    <lineage>
        <taxon>Eukaryota</taxon>
        <taxon>Viridiplantae</taxon>
        <taxon>Streptophyta</taxon>
        <taxon>Embryophyta</taxon>
        <taxon>Tracheophyta</taxon>
        <taxon>Spermatophyta</taxon>
        <taxon>Magnoliopsida</taxon>
        <taxon>eudicotyledons</taxon>
        <taxon>Gunneridae</taxon>
        <taxon>Pentapetalae</taxon>
        <taxon>rosids</taxon>
        <taxon>fabids</taxon>
        <taxon>Malpighiales</taxon>
        <taxon>Erythroxylaceae</taxon>
        <taxon>Erythroxylum</taxon>
    </lineage>
</organism>
<evidence type="ECO:0000256" key="2">
    <source>
        <dbReference type="ARBA" id="ARBA00022692"/>
    </source>
</evidence>
<dbReference type="GO" id="GO:0005524">
    <property type="term" value="F:ATP binding"/>
    <property type="evidence" value="ECO:0007669"/>
    <property type="project" value="UniProtKB-KW"/>
</dbReference>
<dbReference type="PROSITE" id="PS00211">
    <property type="entry name" value="ABC_TRANSPORTER_1"/>
    <property type="match status" value="1"/>
</dbReference>
<dbReference type="GO" id="GO:0015421">
    <property type="term" value="F:ABC-type oligopeptide transporter activity"/>
    <property type="evidence" value="ECO:0007669"/>
    <property type="project" value="TreeGrafter"/>
</dbReference>
<dbReference type="InterPro" id="IPR027417">
    <property type="entry name" value="P-loop_NTPase"/>
</dbReference>
<evidence type="ECO:0000256" key="5">
    <source>
        <dbReference type="ARBA" id="ARBA00022989"/>
    </source>
</evidence>
<dbReference type="Pfam" id="PF00664">
    <property type="entry name" value="ABC_membrane"/>
    <property type="match status" value="1"/>
</dbReference>
<dbReference type="PROSITE" id="PS50929">
    <property type="entry name" value="ABC_TM1F"/>
    <property type="match status" value="1"/>
</dbReference>
<evidence type="ECO:0000256" key="1">
    <source>
        <dbReference type="ARBA" id="ARBA00004141"/>
    </source>
</evidence>
<evidence type="ECO:0000259" key="8">
    <source>
        <dbReference type="PROSITE" id="PS50893"/>
    </source>
</evidence>
<evidence type="ECO:0000256" key="7">
    <source>
        <dbReference type="SAM" id="Phobius"/>
    </source>
</evidence>
<keyword evidence="2 7" id="KW-0812">Transmembrane</keyword>
<dbReference type="InterPro" id="IPR039421">
    <property type="entry name" value="Type_1_exporter"/>
</dbReference>
<dbReference type="SUPFAM" id="SSF52540">
    <property type="entry name" value="P-loop containing nucleoside triphosphate hydrolases"/>
    <property type="match status" value="1"/>
</dbReference>
<dbReference type="GO" id="GO:0016020">
    <property type="term" value="C:membrane"/>
    <property type="evidence" value="ECO:0007669"/>
    <property type="project" value="UniProtKB-SubCell"/>
</dbReference>
<dbReference type="EMBL" id="JAIWQS010000001">
    <property type="protein sequence ID" value="KAJ8775275.1"/>
    <property type="molecule type" value="Genomic_DNA"/>
</dbReference>
<evidence type="ECO:0000256" key="3">
    <source>
        <dbReference type="ARBA" id="ARBA00022741"/>
    </source>
</evidence>
<dbReference type="PANTHER" id="PTHR43394">
    <property type="entry name" value="ATP-DEPENDENT PERMEASE MDL1, MITOCHONDRIAL"/>
    <property type="match status" value="1"/>
</dbReference>
<evidence type="ECO:0000313" key="10">
    <source>
        <dbReference type="EMBL" id="KAJ8775275.1"/>
    </source>
</evidence>
<keyword evidence="6 7" id="KW-0472">Membrane</keyword>
<gene>
    <name evidence="10" type="ORF">K2173_020279</name>
</gene>
<name>A0AAV8UBD3_9ROSI</name>
<keyword evidence="3" id="KW-0547">Nucleotide-binding</keyword>
<keyword evidence="4" id="KW-0067">ATP-binding</keyword>
<feature type="domain" description="ABC transporter" evidence="8">
    <location>
        <begin position="432"/>
        <end position="671"/>
    </location>
</feature>
<dbReference type="CDD" id="cd18572">
    <property type="entry name" value="ABC_6TM_TAP"/>
    <property type="match status" value="1"/>
</dbReference>
<dbReference type="Proteomes" id="UP001159364">
    <property type="component" value="Linkage Group LG01"/>
</dbReference>
<dbReference type="InterPro" id="IPR036640">
    <property type="entry name" value="ABC1_TM_sf"/>
</dbReference>
<dbReference type="Gene3D" id="3.40.50.300">
    <property type="entry name" value="P-loop containing nucleotide triphosphate hydrolases"/>
    <property type="match status" value="1"/>
</dbReference>
<reference evidence="10 11" key="1">
    <citation type="submission" date="2021-09" db="EMBL/GenBank/DDBJ databases">
        <title>Genomic insights and catalytic innovation underlie evolution of tropane alkaloids biosynthesis.</title>
        <authorList>
            <person name="Wang Y.-J."/>
            <person name="Tian T."/>
            <person name="Huang J.-P."/>
            <person name="Huang S.-X."/>
        </authorList>
    </citation>
    <scope>NUCLEOTIDE SEQUENCE [LARGE SCALE GENOMIC DNA]</scope>
    <source>
        <strain evidence="10">KIB-2018</strain>
        <tissue evidence="10">Leaf</tissue>
    </source>
</reference>
<dbReference type="Pfam" id="PF00005">
    <property type="entry name" value="ABC_tran"/>
    <property type="match status" value="1"/>
</dbReference>
<protein>
    <recommendedName>
        <fullName evidence="12">ABC transporter B family member 26, chloroplastic</fullName>
    </recommendedName>
</protein>
<dbReference type="InterPro" id="IPR011527">
    <property type="entry name" value="ABC1_TM_dom"/>
</dbReference>
<feature type="transmembrane region" description="Helical" evidence="7">
    <location>
        <begin position="253"/>
        <end position="273"/>
    </location>
</feature>
<keyword evidence="5 7" id="KW-1133">Transmembrane helix</keyword>
<dbReference type="PANTHER" id="PTHR43394:SF19">
    <property type="entry name" value="ABC TRANSPORTER B FAMILY"/>
    <property type="match status" value="1"/>
</dbReference>
<dbReference type="Gene3D" id="1.20.1560.10">
    <property type="entry name" value="ABC transporter type 1, transmembrane domain"/>
    <property type="match status" value="1"/>
</dbReference>
<accession>A0AAV8UBD3</accession>
<dbReference type="SUPFAM" id="SSF90123">
    <property type="entry name" value="ABC transporter transmembrane region"/>
    <property type="match status" value="1"/>
</dbReference>
<dbReference type="GO" id="GO:0016887">
    <property type="term" value="F:ATP hydrolysis activity"/>
    <property type="evidence" value="ECO:0007669"/>
    <property type="project" value="InterPro"/>
</dbReference>
<evidence type="ECO:0000256" key="6">
    <source>
        <dbReference type="ARBA" id="ARBA00023136"/>
    </source>
</evidence>
<feature type="domain" description="ABC transmembrane type-1" evidence="9">
    <location>
        <begin position="118"/>
        <end position="398"/>
    </location>
</feature>
<dbReference type="AlphaFoldDB" id="A0AAV8UBD3"/>
<dbReference type="FunFam" id="3.40.50.300:FF:000218">
    <property type="entry name" value="Multidrug ABC transporter ATP-binding protein"/>
    <property type="match status" value="1"/>
</dbReference>
<sequence length="678" mass="76007">MAIPSFNLCSSTKFLRFHSKPSLAGSNRKLPLVTAPTSFPSEFRLPSPLTRYRGFKFPIPRGNKQSELFEKFREVLPGGSWWNICDSENETVNSATSMWSALWRMWELLANDQWIVSVAFGFLIVAAASEITMPRVLAESIFSAQNLQSSAFLMKARLLAVLCFISGVSSGLRSGCFSIANTILIKRLREALYSALIFQNMPFFDREEVGGLTSRLGADCQRLSHVIANDVHLIARNVLQAIGAVINLLTLSWPLALSSLLICSVLATIFMVYGQYQKTAAKITQDVTACANMAVEETFSLIRTVRAYGTEVKEHGRYKQWLEKLANVNVRESVAYGFWTMSFSTLYRLTQIFAVLLGGMSIMTGNVSTEQLTKYVLYCEWLIYATWRIVDNISSLLQATGANEKVFQLLQLSPSDQFMSQGVKLQRLMGQIQFVDVSFHYPSRPAVPILENLHLSVQANEVIALVGPSGSGKTTLVHLLLRLYEPTNGQIYIDGFPLKDLDVRWLRENIGYVGQELELFHMDVKSNITYGCHREICQEEIENAARRAYAHEFISALPDGYQTIVHDSLLSGGQKQRIAIARAMLRYPAILILDEATSALDSESEHFVKGILQEFKNGKDAKRSVIVVAHRLSTIEAADRIIVMDGGRIVEMGNHKDLLLNKGLYSHLVKIQRNYLEA</sequence>
<dbReference type="SMART" id="SM00382">
    <property type="entry name" value="AAA"/>
    <property type="match status" value="1"/>
</dbReference>
<dbReference type="InterPro" id="IPR003593">
    <property type="entry name" value="AAA+_ATPase"/>
</dbReference>
<evidence type="ECO:0000313" key="11">
    <source>
        <dbReference type="Proteomes" id="UP001159364"/>
    </source>
</evidence>
<keyword evidence="11" id="KW-1185">Reference proteome</keyword>
<evidence type="ECO:0008006" key="12">
    <source>
        <dbReference type="Google" id="ProtNLM"/>
    </source>
</evidence>
<evidence type="ECO:0000256" key="4">
    <source>
        <dbReference type="ARBA" id="ARBA00022840"/>
    </source>
</evidence>
<dbReference type="PROSITE" id="PS50893">
    <property type="entry name" value="ABC_TRANSPORTER_2"/>
    <property type="match status" value="1"/>
</dbReference>
<dbReference type="InterPro" id="IPR017871">
    <property type="entry name" value="ABC_transporter-like_CS"/>
</dbReference>
<comment type="caution">
    <text evidence="10">The sequence shown here is derived from an EMBL/GenBank/DDBJ whole genome shotgun (WGS) entry which is preliminary data.</text>
</comment>
<evidence type="ECO:0000259" key="9">
    <source>
        <dbReference type="PROSITE" id="PS50929"/>
    </source>
</evidence>
<dbReference type="InterPro" id="IPR003439">
    <property type="entry name" value="ABC_transporter-like_ATP-bd"/>
</dbReference>
<comment type="subcellular location">
    <subcellularLocation>
        <location evidence="1">Membrane</location>
        <topology evidence="1">Multi-pass membrane protein</topology>
    </subcellularLocation>
</comment>
<proteinExistence type="predicted"/>